<evidence type="ECO:0000313" key="2">
    <source>
        <dbReference type="Proteomes" id="UP000606786"/>
    </source>
</evidence>
<reference evidence="1" key="1">
    <citation type="submission" date="2020-11" db="EMBL/GenBank/DDBJ databases">
        <authorList>
            <person name="Whitehead M."/>
        </authorList>
    </citation>
    <scope>NUCLEOTIDE SEQUENCE</scope>
    <source>
        <strain evidence="1">EGII</strain>
    </source>
</reference>
<accession>A0A811U1Z1</accession>
<proteinExistence type="predicted"/>
<protein>
    <submittedName>
        <fullName evidence="1">(Mediterranean fruit fly) hypothetical protein</fullName>
    </submittedName>
</protein>
<dbReference type="EMBL" id="CAJHJT010000001">
    <property type="protein sequence ID" value="CAD6992949.1"/>
    <property type="molecule type" value="Genomic_DNA"/>
</dbReference>
<gene>
    <name evidence="1" type="ORF">CCAP1982_LOCUS1782</name>
</gene>
<evidence type="ECO:0000313" key="1">
    <source>
        <dbReference type="EMBL" id="CAD6992949.1"/>
    </source>
</evidence>
<organism evidence="1 2">
    <name type="scientific">Ceratitis capitata</name>
    <name type="common">Mediterranean fruit fly</name>
    <name type="synonym">Tephritis capitata</name>
    <dbReference type="NCBI Taxonomy" id="7213"/>
    <lineage>
        <taxon>Eukaryota</taxon>
        <taxon>Metazoa</taxon>
        <taxon>Ecdysozoa</taxon>
        <taxon>Arthropoda</taxon>
        <taxon>Hexapoda</taxon>
        <taxon>Insecta</taxon>
        <taxon>Pterygota</taxon>
        <taxon>Neoptera</taxon>
        <taxon>Endopterygota</taxon>
        <taxon>Diptera</taxon>
        <taxon>Brachycera</taxon>
        <taxon>Muscomorpha</taxon>
        <taxon>Tephritoidea</taxon>
        <taxon>Tephritidae</taxon>
        <taxon>Ceratitis</taxon>
        <taxon>Ceratitis</taxon>
    </lineage>
</organism>
<dbReference type="Proteomes" id="UP000606786">
    <property type="component" value="Unassembled WGS sequence"/>
</dbReference>
<name>A0A811U1Z1_CERCA</name>
<comment type="caution">
    <text evidence="1">The sequence shown here is derived from an EMBL/GenBank/DDBJ whole genome shotgun (WGS) entry which is preliminary data.</text>
</comment>
<dbReference type="AlphaFoldDB" id="A0A811U1Z1"/>
<keyword evidence="2" id="KW-1185">Reference proteome</keyword>
<sequence>MNKLNNKQLEILATTARKTRSQYSMECTKSSRNDLGLHAEWNGGNYLKQSACAASTEAVSGQTVN</sequence>